<sequence>MAKSSRASTLKANNQRLKRNVFGPVEAARNERLSAKLLALAAEPKPQKDIEMNEEPVEEAKDAAAQKDDSTMEVDGAKPASKKPSGKKKVEKRRGKKSSIVFPTRGPKRNKK</sequence>
<evidence type="ECO:0000259" key="2">
    <source>
        <dbReference type="Pfam" id="PF10338"/>
    </source>
</evidence>
<feature type="compositionally biased region" description="Basic residues" evidence="1">
    <location>
        <begin position="80"/>
        <end position="97"/>
    </location>
</feature>
<reference evidence="3" key="1">
    <citation type="submission" date="2023-02" db="EMBL/GenBank/DDBJ databases">
        <authorList>
            <person name="Palmer J.M."/>
        </authorList>
    </citation>
    <scope>NUCLEOTIDE SEQUENCE</scope>
    <source>
        <strain evidence="3">FW57</strain>
    </source>
</reference>
<dbReference type="InterPro" id="IPR019434">
    <property type="entry name" value="DUF2423"/>
</dbReference>
<dbReference type="PANTHER" id="PTHR28219">
    <property type="entry name" value="UPF0642 PROTEIN YBL028C"/>
    <property type="match status" value="1"/>
</dbReference>
<keyword evidence="4" id="KW-1185">Reference proteome</keyword>
<proteinExistence type="predicted"/>
<comment type="caution">
    <text evidence="3">The sequence shown here is derived from an EMBL/GenBank/DDBJ whole genome shotgun (WGS) entry which is preliminary data.</text>
</comment>
<dbReference type="EMBL" id="JAHCVI010000001">
    <property type="protein sequence ID" value="KAG7290297.1"/>
    <property type="molecule type" value="Genomic_DNA"/>
</dbReference>
<feature type="domain" description="DUF2423" evidence="2">
    <location>
        <begin position="1"/>
        <end position="44"/>
    </location>
</feature>
<gene>
    <name evidence="3" type="ORF">NEMBOFW57_000296</name>
</gene>
<accession>A0AAD4HZQ4</accession>
<dbReference type="PANTHER" id="PTHR28219:SF1">
    <property type="entry name" value="UPF0642 PROTEIN YBL028C"/>
    <property type="match status" value="1"/>
</dbReference>
<feature type="compositionally biased region" description="Basic and acidic residues" evidence="1">
    <location>
        <begin position="58"/>
        <end position="70"/>
    </location>
</feature>
<feature type="compositionally biased region" description="Polar residues" evidence="1">
    <location>
        <begin position="1"/>
        <end position="15"/>
    </location>
</feature>
<name>A0AAD4HZQ4_9PEZI</name>
<evidence type="ECO:0000313" key="3">
    <source>
        <dbReference type="EMBL" id="KAG7290297.1"/>
    </source>
</evidence>
<feature type="region of interest" description="Disordered" evidence="1">
    <location>
        <begin position="39"/>
        <end position="112"/>
    </location>
</feature>
<evidence type="ECO:0000256" key="1">
    <source>
        <dbReference type="SAM" id="MobiDB-lite"/>
    </source>
</evidence>
<feature type="region of interest" description="Disordered" evidence="1">
    <location>
        <begin position="1"/>
        <end position="20"/>
    </location>
</feature>
<dbReference type="GO" id="GO:0030687">
    <property type="term" value="C:preribosome, large subunit precursor"/>
    <property type="evidence" value="ECO:0007669"/>
    <property type="project" value="TreeGrafter"/>
</dbReference>
<dbReference type="Pfam" id="PF10338">
    <property type="entry name" value="YBL028C_N"/>
    <property type="match status" value="1"/>
</dbReference>
<evidence type="ECO:0000313" key="4">
    <source>
        <dbReference type="Proteomes" id="UP001197093"/>
    </source>
</evidence>
<dbReference type="AlphaFoldDB" id="A0AAD4HZQ4"/>
<organism evidence="3 4">
    <name type="scientific">Staphylotrichum longicolle</name>
    <dbReference type="NCBI Taxonomy" id="669026"/>
    <lineage>
        <taxon>Eukaryota</taxon>
        <taxon>Fungi</taxon>
        <taxon>Dikarya</taxon>
        <taxon>Ascomycota</taxon>
        <taxon>Pezizomycotina</taxon>
        <taxon>Sordariomycetes</taxon>
        <taxon>Sordariomycetidae</taxon>
        <taxon>Sordariales</taxon>
        <taxon>Chaetomiaceae</taxon>
        <taxon>Staphylotrichum</taxon>
    </lineage>
</organism>
<protein>
    <recommendedName>
        <fullName evidence="2">DUF2423 domain-containing protein</fullName>
    </recommendedName>
</protein>
<dbReference type="Proteomes" id="UP001197093">
    <property type="component" value="Unassembled WGS sequence"/>
</dbReference>